<name>A0A0N4ZQK3_PARTI</name>
<dbReference type="GO" id="GO:0005789">
    <property type="term" value="C:endoplasmic reticulum membrane"/>
    <property type="evidence" value="ECO:0007669"/>
    <property type="project" value="TreeGrafter"/>
</dbReference>
<evidence type="ECO:0000256" key="8">
    <source>
        <dbReference type="ARBA" id="ARBA00023098"/>
    </source>
</evidence>
<feature type="transmembrane region" description="Helical" evidence="11">
    <location>
        <begin position="169"/>
        <end position="187"/>
    </location>
</feature>
<feature type="transmembrane region" description="Helical" evidence="11">
    <location>
        <begin position="238"/>
        <end position="256"/>
    </location>
</feature>
<evidence type="ECO:0000256" key="1">
    <source>
        <dbReference type="ARBA" id="ARBA00004141"/>
    </source>
</evidence>
<evidence type="ECO:0000256" key="2">
    <source>
        <dbReference type="ARBA" id="ARBA00005194"/>
    </source>
</evidence>
<dbReference type="STRING" id="131310.A0A0N4ZQK3"/>
<dbReference type="GO" id="GO:0019367">
    <property type="term" value="P:fatty acid elongation, saturated fatty acid"/>
    <property type="evidence" value="ECO:0007669"/>
    <property type="project" value="TreeGrafter"/>
</dbReference>
<evidence type="ECO:0000256" key="4">
    <source>
        <dbReference type="ARBA" id="ARBA00022679"/>
    </source>
</evidence>
<evidence type="ECO:0000256" key="11">
    <source>
        <dbReference type="RuleBase" id="RU361115"/>
    </source>
</evidence>
<evidence type="ECO:0000256" key="5">
    <source>
        <dbReference type="ARBA" id="ARBA00022692"/>
    </source>
</evidence>
<dbReference type="GO" id="GO:0009922">
    <property type="term" value="F:fatty acid elongase activity"/>
    <property type="evidence" value="ECO:0007669"/>
    <property type="project" value="UniProtKB-EC"/>
</dbReference>
<feature type="transmembrane region" description="Helical" evidence="11">
    <location>
        <begin position="60"/>
        <end position="83"/>
    </location>
</feature>
<dbReference type="InterPro" id="IPR002076">
    <property type="entry name" value="ELO_fam"/>
</dbReference>
<feature type="transmembrane region" description="Helical" evidence="11">
    <location>
        <begin position="30"/>
        <end position="48"/>
    </location>
</feature>
<feature type="transmembrane region" description="Helical" evidence="11">
    <location>
        <begin position="199"/>
        <end position="218"/>
    </location>
</feature>
<dbReference type="GO" id="GO:0034626">
    <property type="term" value="P:fatty acid elongation, polyunsaturated fatty acid"/>
    <property type="evidence" value="ECO:0007669"/>
    <property type="project" value="TreeGrafter"/>
</dbReference>
<keyword evidence="4 11" id="KW-0808">Transferase</keyword>
<dbReference type="Proteomes" id="UP000038045">
    <property type="component" value="Unplaced"/>
</dbReference>
<keyword evidence="12" id="KW-1185">Reference proteome</keyword>
<dbReference type="EC" id="2.3.1.199" evidence="11"/>
<evidence type="ECO:0000256" key="9">
    <source>
        <dbReference type="ARBA" id="ARBA00023136"/>
    </source>
</evidence>
<evidence type="ECO:0000256" key="3">
    <source>
        <dbReference type="ARBA" id="ARBA00022516"/>
    </source>
</evidence>
<evidence type="ECO:0000256" key="10">
    <source>
        <dbReference type="ARBA" id="ARBA00023160"/>
    </source>
</evidence>
<proteinExistence type="inferred from homology"/>
<dbReference type="WBParaSite" id="PTRK_0001079900.1">
    <property type="protein sequence ID" value="PTRK_0001079900.1"/>
    <property type="gene ID" value="PTRK_0001079900"/>
</dbReference>
<feature type="transmembrane region" description="Helical" evidence="11">
    <location>
        <begin position="113"/>
        <end position="133"/>
    </location>
</feature>
<keyword evidence="7 11" id="KW-1133">Transmembrane helix</keyword>
<keyword evidence="9 11" id="KW-0472">Membrane</keyword>
<evidence type="ECO:0000256" key="6">
    <source>
        <dbReference type="ARBA" id="ARBA00022832"/>
    </source>
</evidence>
<reference evidence="13" key="1">
    <citation type="submission" date="2017-02" db="UniProtKB">
        <authorList>
            <consortium name="WormBaseParasite"/>
        </authorList>
    </citation>
    <scope>IDENTIFICATION</scope>
</reference>
<evidence type="ECO:0000256" key="7">
    <source>
        <dbReference type="ARBA" id="ARBA00022989"/>
    </source>
</evidence>
<dbReference type="GO" id="GO:0030148">
    <property type="term" value="P:sphingolipid biosynthetic process"/>
    <property type="evidence" value="ECO:0007669"/>
    <property type="project" value="TreeGrafter"/>
</dbReference>
<evidence type="ECO:0000313" key="13">
    <source>
        <dbReference type="WBParaSite" id="PTRK_0001079900.1"/>
    </source>
</evidence>
<comment type="subcellular location">
    <subcellularLocation>
        <location evidence="1">Membrane</location>
        <topology evidence="1">Multi-pass membrane protein</topology>
    </subcellularLocation>
</comment>
<dbReference type="GO" id="GO:0042761">
    <property type="term" value="P:very long-chain fatty acid biosynthetic process"/>
    <property type="evidence" value="ECO:0007669"/>
    <property type="project" value="TreeGrafter"/>
</dbReference>
<keyword evidence="3 11" id="KW-0444">Lipid biosynthesis</keyword>
<comment type="similarity">
    <text evidence="11">Belongs to the ELO family.</text>
</comment>
<keyword evidence="5 11" id="KW-0812">Transmembrane</keyword>
<accession>A0A0N4ZQK3</accession>
<dbReference type="UniPathway" id="UPA00094"/>
<feature type="transmembrane region" description="Helical" evidence="11">
    <location>
        <begin position="145"/>
        <end position="163"/>
    </location>
</feature>
<protein>
    <recommendedName>
        <fullName evidence="11">Elongation of very long chain fatty acids protein</fullName>
        <ecNumber evidence="11">2.3.1.199</ecNumber>
    </recommendedName>
    <alternativeName>
        <fullName evidence="11">Very-long-chain 3-oxoacyl-CoA synthase</fullName>
    </alternativeName>
</protein>
<comment type="pathway">
    <text evidence="2">Lipid metabolism; fatty acid biosynthesis.</text>
</comment>
<keyword evidence="8 11" id="KW-0443">Lipid metabolism</keyword>
<keyword evidence="10 11" id="KW-0275">Fatty acid biosynthesis</keyword>
<dbReference type="PANTHER" id="PTHR11157">
    <property type="entry name" value="FATTY ACID ACYL TRANSFERASE-RELATED"/>
    <property type="match status" value="1"/>
</dbReference>
<dbReference type="PANTHER" id="PTHR11157:SF30">
    <property type="entry name" value="ELONGATION OF LONG CHAIN FATTY ACIDS PROTEIN 2"/>
    <property type="match status" value="1"/>
</dbReference>
<comment type="catalytic activity">
    <reaction evidence="11">
        <text>a very-long-chain acyl-CoA + malonyl-CoA + H(+) = a very-long-chain 3-oxoacyl-CoA + CO2 + CoA</text>
        <dbReference type="Rhea" id="RHEA:32727"/>
        <dbReference type="ChEBI" id="CHEBI:15378"/>
        <dbReference type="ChEBI" id="CHEBI:16526"/>
        <dbReference type="ChEBI" id="CHEBI:57287"/>
        <dbReference type="ChEBI" id="CHEBI:57384"/>
        <dbReference type="ChEBI" id="CHEBI:90725"/>
        <dbReference type="ChEBI" id="CHEBI:90736"/>
        <dbReference type="EC" id="2.3.1.199"/>
    </reaction>
</comment>
<dbReference type="AlphaFoldDB" id="A0A0N4ZQK3"/>
<keyword evidence="6 11" id="KW-0276">Fatty acid metabolism</keyword>
<dbReference type="GO" id="GO:0034625">
    <property type="term" value="P:fatty acid elongation, monounsaturated fatty acid"/>
    <property type="evidence" value="ECO:0007669"/>
    <property type="project" value="TreeGrafter"/>
</dbReference>
<dbReference type="Pfam" id="PF01151">
    <property type="entry name" value="ELO"/>
    <property type="match status" value="1"/>
</dbReference>
<organism evidence="12 13">
    <name type="scientific">Parastrongyloides trichosuri</name>
    <name type="common">Possum-specific nematode worm</name>
    <dbReference type="NCBI Taxonomy" id="131310"/>
    <lineage>
        <taxon>Eukaryota</taxon>
        <taxon>Metazoa</taxon>
        <taxon>Ecdysozoa</taxon>
        <taxon>Nematoda</taxon>
        <taxon>Chromadorea</taxon>
        <taxon>Rhabditida</taxon>
        <taxon>Tylenchina</taxon>
        <taxon>Panagrolaimomorpha</taxon>
        <taxon>Strongyloidoidea</taxon>
        <taxon>Strongyloididae</taxon>
        <taxon>Parastrongyloides</taxon>
    </lineage>
</organism>
<sequence length="266" mass="31200">MDGTVFFSMISLLFEPKFNSEIAGAYVKQWLHFFPYLGLFYIIMVFGGQKVMKSRKAFDLSNFVFVWNLGFSIYSGISTYKIFPDILKVLNSHGIEGTYCHVDDYYSSQVMGYWAYIFLISKTFEFGDTLLLVLRKKPVIFMHWYHHLLTNYITVLSYTRYVAWPRLSIFMNVVVHTIMYFYFATSAKGIKYPNIVRKFITSIQLIQFAISLGFFSHITIKIISGDDANCEISYDSHFLGLAMYLSYLYLFGRFFYKSYIAKVKKN</sequence>
<evidence type="ECO:0000313" key="12">
    <source>
        <dbReference type="Proteomes" id="UP000038045"/>
    </source>
</evidence>